<comment type="similarity">
    <text evidence="5 6">Belongs to the adenylate kinase family.</text>
</comment>
<feature type="binding site" evidence="5">
    <location>
        <position position="33"/>
    </location>
    <ligand>
        <name>AMP</name>
        <dbReference type="ChEBI" id="CHEBI:456215"/>
    </ligand>
</feature>
<dbReference type="InterPro" id="IPR006259">
    <property type="entry name" value="Adenyl_kin_sub"/>
</dbReference>
<feature type="binding site" evidence="5">
    <location>
        <position position="134"/>
    </location>
    <ligand>
        <name>Zn(2+)</name>
        <dbReference type="ChEBI" id="CHEBI:29105"/>
        <note>structural</note>
    </ligand>
</feature>
<feature type="binding site" evidence="5">
    <location>
        <begin position="86"/>
        <end position="89"/>
    </location>
    <ligand>
        <name>AMP</name>
        <dbReference type="ChEBI" id="CHEBI:456215"/>
    </ligand>
</feature>
<keyword evidence="5" id="KW-0963">Cytoplasm</keyword>
<dbReference type="Pfam" id="PF00406">
    <property type="entry name" value="ADK"/>
    <property type="match status" value="1"/>
</dbReference>
<comment type="pathway">
    <text evidence="5">Purine metabolism; AMP biosynthesis via salvage pathway; AMP from ADP: step 1/1.</text>
</comment>
<comment type="domain">
    <text evidence="5">Consists of three domains, a large central CORE domain and two small peripheral domains, NMPbind and LID, which undergo movements during catalysis. The LID domain closes over the site of phosphoryl transfer upon ATP binding. Assembling and dissambling the active center during each catalytic cycle provides an effective means to prevent ATP hydrolysis. Some bacteria have evolved a zinc-coordinating structure that stabilizes the LID domain.</text>
</comment>
<keyword evidence="5" id="KW-0862">Zinc</keyword>
<feature type="binding site" evidence="5">
    <location>
        <position position="131"/>
    </location>
    <ligand>
        <name>Zn(2+)</name>
        <dbReference type="ChEBI" id="CHEBI:29105"/>
        <note>structural</note>
    </ligand>
</feature>
<feature type="region of interest" description="LID" evidence="5">
    <location>
        <begin position="127"/>
        <end position="164"/>
    </location>
</feature>
<feature type="binding site" evidence="5">
    <location>
        <position position="128"/>
    </location>
    <ligand>
        <name>ATP</name>
        <dbReference type="ChEBI" id="CHEBI:30616"/>
    </ligand>
</feature>
<proteinExistence type="inferred from homology"/>
<dbReference type="Pfam" id="PF05191">
    <property type="entry name" value="ADK_lid"/>
    <property type="match status" value="1"/>
</dbReference>
<dbReference type="CDD" id="cd01428">
    <property type="entry name" value="ADK"/>
    <property type="match status" value="1"/>
</dbReference>
<feature type="binding site" evidence="5">
    <location>
        <position position="151"/>
    </location>
    <ligand>
        <name>Zn(2+)</name>
        <dbReference type="ChEBI" id="CHEBI:29105"/>
        <note>structural</note>
    </ligand>
</feature>
<feature type="binding site" evidence="5">
    <location>
        <begin position="59"/>
        <end position="61"/>
    </location>
    <ligand>
        <name>AMP</name>
        <dbReference type="ChEBI" id="CHEBI:456215"/>
    </ligand>
</feature>
<dbReference type="GO" id="GO:0005524">
    <property type="term" value="F:ATP binding"/>
    <property type="evidence" value="ECO:0007669"/>
    <property type="project" value="UniProtKB-UniRule"/>
</dbReference>
<dbReference type="InterPro" id="IPR000850">
    <property type="entry name" value="Adenylat/UMP-CMP_kin"/>
</dbReference>
<dbReference type="InterPro" id="IPR027417">
    <property type="entry name" value="P-loop_NTPase"/>
</dbReference>
<dbReference type="PANTHER" id="PTHR23359">
    <property type="entry name" value="NUCLEOTIDE KINASE"/>
    <property type="match status" value="1"/>
</dbReference>
<feature type="binding site" evidence="5">
    <location>
        <begin position="12"/>
        <end position="17"/>
    </location>
    <ligand>
        <name>ATP</name>
        <dbReference type="ChEBI" id="CHEBI:30616"/>
    </ligand>
</feature>
<comment type="subcellular location">
    <subcellularLocation>
        <location evidence="5 7">Cytoplasm</location>
    </subcellularLocation>
</comment>
<evidence type="ECO:0000256" key="5">
    <source>
        <dbReference type="HAMAP-Rule" id="MF_00235"/>
    </source>
</evidence>
<dbReference type="EMBL" id="DTLI01000147">
    <property type="protein sequence ID" value="HHS52442.1"/>
    <property type="molecule type" value="Genomic_DNA"/>
</dbReference>
<keyword evidence="3 5" id="KW-0547">Nucleotide-binding</keyword>
<dbReference type="GO" id="GO:0005737">
    <property type="term" value="C:cytoplasm"/>
    <property type="evidence" value="ECO:0007669"/>
    <property type="project" value="UniProtKB-SubCell"/>
</dbReference>
<feature type="binding site" evidence="5">
    <location>
        <position position="200"/>
    </location>
    <ligand>
        <name>ATP</name>
        <dbReference type="ChEBI" id="CHEBI:30616"/>
    </ligand>
</feature>
<evidence type="ECO:0000259" key="8">
    <source>
        <dbReference type="Pfam" id="PF05191"/>
    </source>
</evidence>
<evidence type="ECO:0000256" key="4">
    <source>
        <dbReference type="ARBA" id="ARBA00022777"/>
    </source>
</evidence>
<dbReference type="HAMAP" id="MF_00235">
    <property type="entry name" value="Adenylate_kinase_Adk"/>
    <property type="match status" value="1"/>
</dbReference>
<feature type="binding site" evidence="5">
    <location>
        <position position="172"/>
    </location>
    <ligand>
        <name>AMP</name>
        <dbReference type="ChEBI" id="CHEBI:456215"/>
    </ligand>
</feature>
<evidence type="ECO:0000256" key="2">
    <source>
        <dbReference type="ARBA" id="ARBA00022727"/>
    </source>
</evidence>
<dbReference type="GO" id="GO:0008270">
    <property type="term" value="F:zinc ion binding"/>
    <property type="evidence" value="ECO:0007669"/>
    <property type="project" value="UniProtKB-UniRule"/>
</dbReference>
<feature type="binding site" evidence="5">
    <location>
        <position position="38"/>
    </location>
    <ligand>
        <name>AMP</name>
        <dbReference type="ChEBI" id="CHEBI:456215"/>
    </ligand>
</feature>
<comment type="function">
    <text evidence="5">Catalyzes the reversible transfer of the terminal phosphate group between ATP and AMP. Plays an important role in cellular energy homeostasis and in adenine nucleotide metabolism.</text>
</comment>
<gene>
    <name evidence="5" type="primary">adk</name>
    <name evidence="9" type="ORF">ENW73_06215</name>
</gene>
<dbReference type="InterPro" id="IPR007862">
    <property type="entry name" value="Adenylate_kinase_lid-dom"/>
</dbReference>
<dbReference type="GO" id="GO:0004017">
    <property type="term" value="F:AMP kinase activity"/>
    <property type="evidence" value="ECO:0007669"/>
    <property type="project" value="UniProtKB-UniRule"/>
</dbReference>
<dbReference type="FunFam" id="3.40.50.300:FF:000106">
    <property type="entry name" value="Adenylate kinase mitochondrial"/>
    <property type="match status" value="1"/>
</dbReference>
<evidence type="ECO:0000256" key="1">
    <source>
        <dbReference type="ARBA" id="ARBA00022679"/>
    </source>
</evidence>
<comment type="caution">
    <text evidence="9">The sequence shown here is derived from an EMBL/GenBank/DDBJ whole genome shotgun (WGS) entry which is preliminary data.</text>
</comment>
<dbReference type="SUPFAM" id="SSF57774">
    <property type="entry name" value="Microbial and mitochondrial ADK, insert 'zinc finger' domain"/>
    <property type="match status" value="1"/>
</dbReference>
<keyword evidence="5 7" id="KW-0067">ATP-binding</keyword>
<evidence type="ECO:0000313" key="9">
    <source>
        <dbReference type="EMBL" id="HHS52442.1"/>
    </source>
</evidence>
<dbReference type="InterPro" id="IPR033690">
    <property type="entry name" value="Adenylat_kinase_CS"/>
</dbReference>
<accession>A0A7C6EDY8</accession>
<organism evidence="9">
    <name type="scientific">candidate division WOR-3 bacterium</name>
    <dbReference type="NCBI Taxonomy" id="2052148"/>
    <lineage>
        <taxon>Bacteria</taxon>
        <taxon>Bacteria division WOR-3</taxon>
    </lineage>
</organism>
<keyword evidence="4 5" id="KW-0418">Kinase</keyword>
<name>A0A7C6EDY8_UNCW3</name>
<dbReference type="EC" id="2.7.4.3" evidence="5 7"/>
<dbReference type="SUPFAM" id="SSF52540">
    <property type="entry name" value="P-loop containing nucleoside triphosphate hydrolases"/>
    <property type="match status" value="1"/>
</dbReference>
<feature type="binding site" evidence="5">
    <location>
        <position position="154"/>
    </location>
    <ligand>
        <name>Zn(2+)</name>
        <dbReference type="ChEBI" id="CHEBI:29105"/>
        <note>structural</note>
    </ligand>
</feature>
<feature type="domain" description="Adenylate kinase active site lid" evidence="8">
    <location>
        <begin position="128"/>
        <end position="163"/>
    </location>
</feature>
<dbReference type="GO" id="GO:0044209">
    <property type="term" value="P:AMP salvage"/>
    <property type="evidence" value="ECO:0007669"/>
    <property type="project" value="UniProtKB-UniRule"/>
</dbReference>
<feature type="region of interest" description="NMP" evidence="5">
    <location>
        <begin position="32"/>
        <end position="61"/>
    </location>
</feature>
<feature type="binding site" evidence="5">
    <location>
        <position position="93"/>
    </location>
    <ligand>
        <name>AMP</name>
        <dbReference type="ChEBI" id="CHEBI:456215"/>
    </ligand>
</feature>
<evidence type="ECO:0000256" key="6">
    <source>
        <dbReference type="RuleBase" id="RU003330"/>
    </source>
</evidence>
<feature type="binding site" evidence="5">
    <location>
        <position position="161"/>
    </location>
    <ligand>
        <name>AMP</name>
        <dbReference type="ChEBI" id="CHEBI:456215"/>
    </ligand>
</feature>
<dbReference type="PROSITE" id="PS00113">
    <property type="entry name" value="ADENYLATE_KINASE"/>
    <property type="match status" value="1"/>
</dbReference>
<dbReference type="AlphaFoldDB" id="A0A7C6EDY8"/>
<dbReference type="Gene3D" id="3.40.50.300">
    <property type="entry name" value="P-loop containing nucleotide triphosphate hydrolases"/>
    <property type="match status" value="1"/>
</dbReference>
<protein>
    <recommendedName>
        <fullName evidence="5 7">Adenylate kinase</fullName>
        <shortName evidence="5">AK</shortName>
        <ecNumber evidence="5 7">2.7.4.3</ecNumber>
    </recommendedName>
    <alternativeName>
        <fullName evidence="5">ATP-AMP transphosphorylase</fullName>
    </alternativeName>
    <alternativeName>
        <fullName evidence="5">ATP:AMP phosphotransferase</fullName>
    </alternativeName>
    <alternativeName>
        <fullName evidence="5">Adenylate monophosphate kinase</fullName>
    </alternativeName>
</protein>
<feature type="binding site" evidence="5">
    <location>
        <begin position="137"/>
        <end position="138"/>
    </location>
    <ligand>
        <name>ATP</name>
        <dbReference type="ChEBI" id="CHEBI:30616"/>
    </ligand>
</feature>
<keyword evidence="5" id="KW-0479">Metal-binding</keyword>
<evidence type="ECO:0000256" key="7">
    <source>
        <dbReference type="RuleBase" id="RU003331"/>
    </source>
</evidence>
<dbReference type="InterPro" id="IPR036193">
    <property type="entry name" value="ADK_active_lid_dom_sf"/>
</dbReference>
<comment type="catalytic activity">
    <reaction evidence="5 7">
        <text>AMP + ATP = 2 ADP</text>
        <dbReference type="Rhea" id="RHEA:12973"/>
        <dbReference type="ChEBI" id="CHEBI:30616"/>
        <dbReference type="ChEBI" id="CHEBI:456215"/>
        <dbReference type="ChEBI" id="CHEBI:456216"/>
        <dbReference type="EC" id="2.7.4.3"/>
    </reaction>
</comment>
<dbReference type="PRINTS" id="PR00094">
    <property type="entry name" value="ADENYLTKNASE"/>
</dbReference>
<dbReference type="UniPathway" id="UPA00588">
    <property type="reaction ID" value="UER00649"/>
</dbReference>
<reference evidence="9" key="1">
    <citation type="journal article" date="2020" name="mSystems">
        <title>Genome- and Community-Level Interaction Insights into Carbon Utilization and Element Cycling Functions of Hydrothermarchaeota in Hydrothermal Sediment.</title>
        <authorList>
            <person name="Zhou Z."/>
            <person name="Liu Y."/>
            <person name="Xu W."/>
            <person name="Pan J."/>
            <person name="Luo Z.H."/>
            <person name="Li M."/>
        </authorList>
    </citation>
    <scope>NUCLEOTIDE SEQUENCE [LARGE SCALE GENOMIC DNA]</scope>
    <source>
        <strain evidence="9">SpSt-876</strain>
    </source>
</reference>
<keyword evidence="1 5" id="KW-0808">Transferase</keyword>
<evidence type="ECO:0000256" key="3">
    <source>
        <dbReference type="ARBA" id="ARBA00022741"/>
    </source>
</evidence>
<dbReference type="NCBIfam" id="TIGR01351">
    <property type="entry name" value="adk"/>
    <property type="match status" value="1"/>
</dbReference>
<keyword evidence="2 5" id="KW-0545">Nucleotide biosynthesis</keyword>
<sequence>MKQMIVLSGPPGSGKGTQAELLCQRTGFAHFSTGDQFRYEITQKTEIGKKVQEYVKQGTLVPDEIVLQIANNFIRENKNNGIVFDGFPRTIGQAKGLDEILSKNQKAVDCAIFIELSLDEIIHRLTERRVCRNCGAIYNLSFKPPKKEGICDICNGELYQRSDDSEITIRRRYEVYQQATQELMAFYHQQNKLYLVRGEIGKDLVQEKIFNIIASGNPQSASGSNVNLY</sequence>
<comment type="subunit">
    <text evidence="5 7">Monomer.</text>
</comment>